<keyword evidence="2" id="KW-1185">Reference proteome</keyword>
<name>A0A0T5NSB1_9RHOB</name>
<dbReference type="AlphaFoldDB" id="A0A0T5NSB1"/>
<dbReference type="SUPFAM" id="SSF102588">
    <property type="entry name" value="LmbE-like"/>
    <property type="match status" value="1"/>
</dbReference>
<dbReference type="OrthoDB" id="7253851at2"/>
<reference evidence="1 2" key="1">
    <citation type="submission" date="2015-04" db="EMBL/GenBank/DDBJ databases">
        <title>The draft genome sequence of Roseovarius sp.R12b.</title>
        <authorList>
            <person name="Li G."/>
            <person name="Lai Q."/>
            <person name="Shao Z."/>
            <person name="Yan P."/>
        </authorList>
    </citation>
    <scope>NUCLEOTIDE SEQUENCE [LARGE SCALE GENOMIC DNA]</scope>
    <source>
        <strain evidence="1 2">R12B</strain>
    </source>
</reference>
<proteinExistence type="predicted"/>
<sequence>MPSGLVISAHAADFVWRSGGAIALHAREGWDMHVVCLSLGARGESAKLWRQEGMTLDRVNAERTDETRRAADVLGANLRLLGHLDYPMRITEDTILQLADTIREVAPSFILSHAPGDPWNFDHELTSRVAQEAQIISQAKGHNPQVPSAKPVPILMYEPHQPENSGWKPDLYLNIDPVFDLKRKAFECMDAQEWLWDYHTRVALQRGNQAWLNSGTRITHAEAYQTLFPRVVSSFPAI</sequence>
<dbReference type="PATRIC" id="fig|1641875.4.peg.601"/>
<dbReference type="Proteomes" id="UP000051295">
    <property type="component" value="Unassembled WGS sequence"/>
</dbReference>
<protein>
    <submittedName>
        <fullName evidence="1">GlcNAc-PI de-N-acetylase</fullName>
    </submittedName>
</protein>
<dbReference type="EMBL" id="LAXJ01000016">
    <property type="protein sequence ID" value="KRS11812.1"/>
    <property type="molecule type" value="Genomic_DNA"/>
</dbReference>
<gene>
    <name evidence="1" type="ORF">XM53_14000</name>
</gene>
<evidence type="ECO:0000313" key="2">
    <source>
        <dbReference type="Proteomes" id="UP000051295"/>
    </source>
</evidence>
<dbReference type="RefSeq" id="WP_057794352.1">
    <property type="nucleotide sequence ID" value="NZ_LAXJ01000016.1"/>
</dbReference>
<accession>A0A0T5NSB1</accession>
<dbReference type="Gene3D" id="3.40.50.10320">
    <property type="entry name" value="LmbE-like"/>
    <property type="match status" value="1"/>
</dbReference>
<dbReference type="InterPro" id="IPR003737">
    <property type="entry name" value="GlcNAc_PI_deacetylase-related"/>
</dbReference>
<evidence type="ECO:0000313" key="1">
    <source>
        <dbReference type="EMBL" id="KRS11812.1"/>
    </source>
</evidence>
<comment type="caution">
    <text evidence="1">The sequence shown here is derived from an EMBL/GenBank/DDBJ whole genome shotgun (WGS) entry which is preliminary data.</text>
</comment>
<dbReference type="Pfam" id="PF02585">
    <property type="entry name" value="PIG-L"/>
    <property type="match status" value="1"/>
</dbReference>
<organism evidence="1 2">
    <name type="scientific">Roseovarius atlanticus</name>
    <dbReference type="NCBI Taxonomy" id="1641875"/>
    <lineage>
        <taxon>Bacteria</taxon>
        <taxon>Pseudomonadati</taxon>
        <taxon>Pseudomonadota</taxon>
        <taxon>Alphaproteobacteria</taxon>
        <taxon>Rhodobacterales</taxon>
        <taxon>Roseobacteraceae</taxon>
        <taxon>Roseovarius</taxon>
    </lineage>
</organism>
<dbReference type="STRING" id="1641875.XM53_14000"/>
<dbReference type="InterPro" id="IPR024078">
    <property type="entry name" value="LmbE-like_dom_sf"/>
</dbReference>